<dbReference type="Pfam" id="PF06356">
    <property type="entry name" value="DUF1064"/>
    <property type="match status" value="1"/>
</dbReference>
<evidence type="ECO:0000313" key="1">
    <source>
        <dbReference type="EMBL" id="CAB4180346.1"/>
    </source>
</evidence>
<dbReference type="InterPro" id="IPR009414">
    <property type="entry name" value="DUF1064"/>
</dbReference>
<protein>
    <recommendedName>
        <fullName evidence="2">DUF1064 domain-containing protein</fullName>
    </recommendedName>
</protein>
<accession>A0A6J5QDC4</accession>
<organism evidence="1">
    <name type="scientific">uncultured Caudovirales phage</name>
    <dbReference type="NCBI Taxonomy" id="2100421"/>
    <lineage>
        <taxon>Viruses</taxon>
        <taxon>Duplodnaviria</taxon>
        <taxon>Heunggongvirae</taxon>
        <taxon>Uroviricota</taxon>
        <taxon>Caudoviricetes</taxon>
        <taxon>Peduoviridae</taxon>
        <taxon>Maltschvirus</taxon>
        <taxon>Maltschvirus maltsch</taxon>
    </lineage>
</organism>
<dbReference type="EMBL" id="LR796994">
    <property type="protein sequence ID" value="CAB4180346.1"/>
    <property type="molecule type" value="Genomic_DNA"/>
</dbReference>
<proteinExistence type="predicted"/>
<sequence>MAYRKYSNERTLVGGIMFASKAEAARYSELLLLERAGAISGIECHPRFALVVNGCKIATYVADFRYLDKRTGLAVVEDVKGVQTAVFKLKYKLVRALHGIDIVLIGRTRKKRVLRPRARVG</sequence>
<gene>
    <name evidence="1" type="ORF">UFOVP1040_44</name>
</gene>
<name>A0A6J5QDC4_9CAUD</name>
<evidence type="ECO:0008006" key="2">
    <source>
        <dbReference type="Google" id="ProtNLM"/>
    </source>
</evidence>
<reference evidence="1" key="1">
    <citation type="submission" date="2020-05" db="EMBL/GenBank/DDBJ databases">
        <authorList>
            <person name="Chiriac C."/>
            <person name="Salcher M."/>
            <person name="Ghai R."/>
            <person name="Kavagutti S V."/>
        </authorList>
    </citation>
    <scope>NUCLEOTIDE SEQUENCE</scope>
</reference>